<feature type="signal peptide" evidence="2">
    <location>
        <begin position="1"/>
        <end position="36"/>
    </location>
</feature>
<evidence type="ECO:0000313" key="4">
    <source>
        <dbReference type="Proteomes" id="UP000601435"/>
    </source>
</evidence>
<feature type="chain" id="PRO_5032301529" description="Secreted protein" evidence="2">
    <location>
        <begin position="37"/>
        <end position="121"/>
    </location>
</feature>
<evidence type="ECO:0000256" key="1">
    <source>
        <dbReference type="SAM" id="MobiDB-lite"/>
    </source>
</evidence>
<comment type="caution">
    <text evidence="3">The sequence shown here is derived from an EMBL/GenBank/DDBJ whole genome shotgun (WGS) entry which is preliminary data.</text>
</comment>
<protein>
    <recommendedName>
        <fullName evidence="5">Secreted protein</fullName>
    </recommendedName>
</protein>
<evidence type="ECO:0000313" key="3">
    <source>
        <dbReference type="EMBL" id="CAE7941666.1"/>
    </source>
</evidence>
<accession>A0A813CC66</accession>
<keyword evidence="4" id="KW-1185">Reference proteome</keyword>
<dbReference type="AlphaFoldDB" id="A0A813CC66"/>
<gene>
    <name evidence="3" type="ORF">SNEC2469_LOCUS34363</name>
</gene>
<feature type="compositionally biased region" description="Polar residues" evidence="1">
    <location>
        <begin position="78"/>
        <end position="93"/>
    </location>
</feature>
<keyword evidence="2" id="KW-0732">Signal</keyword>
<proteinExistence type="predicted"/>
<dbReference type="Proteomes" id="UP000601435">
    <property type="component" value="Unassembled WGS sequence"/>
</dbReference>
<evidence type="ECO:0000256" key="2">
    <source>
        <dbReference type="SAM" id="SignalP"/>
    </source>
</evidence>
<sequence>MACAAAAVHKKKPQSRLLALLALSWACLQTAQPVRALAGPTVRAALFDPRTPAFWLSRLRFLAVCAVLCRLSVRLQKSHSTPHGTPLHSTPGHSPTPPRHGVCVISCAFFWRDRPRNATTK</sequence>
<name>A0A813CC66_9DINO</name>
<reference evidence="3" key="1">
    <citation type="submission" date="2021-02" db="EMBL/GenBank/DDBJ databases">
        <authorList>
            <person name="Dougan E. K."/>
            <person name="Rhodes N."/>
            <person name="Thang M."/>
            <person name="Chan C."/>
        </authorList>
    </citation>
    <scope>NUCLEOTIDE SEQUENCE</scope>
</reference>
<evidence type="ECO:0008006" key="5">
    <source>
        <dbReference type="Google" id="ProtNLM"/>
    </source>
</evidence>
<organism evidence="3 4">
    <name type="scientific">Symbiodinium necroappetens</name>
    <dbReference type="NCBI Taxonomy" id="1628268"/>
    <lineage>
        <taxon>Eukaryota</taxon>
        <taxon>Sar</taxon>
        <taxon>Alveolata</taxon>
        <taxon>Dinophyceae</taxon>
        <taxon>Suessiales</taxon>
        <taxon>Symbiodiniaceae</taxon>
        <taxon>Symbiodinium</taxon>
    </lineage>
</organism>
<dbReference type="EMBL" id="CAJNJA010094604">
    <property type="protein sequence ID" value="CAE7941666.1"/>
    <property type="molecule type" value="Genomic_DNA"/>
</dbReference>
<feature type="region of interest" description="Disordered" evidence="1">
    <location>
        <begin position="78"/>
        <end position="97"/>
    </location>
</feature>